<evidence type="ECO:0000256" key="3">
    <source>
        <dbReference type="ARBA" id="ARBA00022670"/>
    </source>
</evidence>
<evidence type="ECO:0000256" key="6">
    <source>
        <dbReference type="ARBA" id="ARBA00022807"/>
    </source>
</evidence>
<evidence type="ECO:0000259" key="8">
    <source>
        <dbReference type="Pfam" id="PF00443"/>
    </source>
</evidence>
<dbReference type="InterPro" id="IPR038765">
    <property type="entry name" value="Papain-like_cys_pep_sf"/>
</dbReference>
<keyword evidence="3" id="KW-0645">Protease</keyword>
<sequence>MFLCFALCRFKILHHVLPQFDARDDRGQWVQQDANECWTELIRSLQTELVIPGDAASNNNSIISRFMEGRYKVELKNLESDAEPIRTFSESFLQLSCFLTQEVKYLQLGIKGKMTEEIEKHSDVLGRNARYERKALIDRLPAYLSIQMVRFFYKEKDMVNLYALF</sequence>
<comment type="catalytic activity">
    <reaction evidence="1">
        <text>Thiol-dependent hydrolysis of ester, thioester, amide, peptide and isopeptide bonds formed by the C-terminal Gly of ubiquitin (a 76-residue protein attached to proteins as an intracellular targeting signal).</text>
        <dbReference type="EC" id="3.4.19.12"/>
    </reaction>
</comment>
<protein>
    <recommendedName>
        <fullName evidence="2">ubiquitinyl hydrolase 1</fullName>
        <ecNumber evidence="2">3.4.19.12</ecNumber>
    </recommendedName>
</protein>
<dbReference type="GO" id="GO:0006508">
    <property type="term" value="P:proteolysis"/>
    <property type="evidence" value="ECO:0007669"/>
    <property type="project" value="UniProtKB-KW"/>
</dbReference>
<evidence type="ECO:0000256" key="4">
    <source>
        <dbReference type="ARBA" id="ARBA00022786"/>
    </source>
</evidence>
<dbReference type="Gene3D" id="3.90.70.10">
    <property type="entry name" value="Cysteine proteinases"/>
    <property type="match status" value="1"/>
</dbReference>
<evidence type="ECO:0000313" key="9">
    <source>
        <dbReference type="EMBL" id="MFH4983903.1"/>
    </source>
</evidence>
<feature type="signal peptide" evidence="7">
    <location>
        <begin position="1"/>
        <end position="18"/>
    </location>
</feature>
<dbReference type="AlphaFoldDB" id="A0ABD6EVD9"/>
<dbReference type="InterPro" id="IPR001394">
    <property type="entry name" value="Peptidase_C19_UCH"/>
</dbReference>
<reference evidence="9 10" key="1">
    <citation type="submission" date="2024-08" db="EMBL/GenBank/DDBJ databases">
        <title>Gnathostoma spinigerum genome.</title>
        <authorList>
            <person name="Gonzalez-Bertolin B."/>
            <person name="Monzon S."/>
            <person name="Zaballos A."/>
            <person name="Jimenez P."/>
            <person name="Dekumyoy P."/>
            <person name="Varona S."/>
            <person name="Cuesta I."/>
            <person name="Sumanam S."/>
            <person name="Adisakwattana P."/>
            <person name="Gasser R.B."/>
            <person name="Hernandez-Gonzalez A."/>
            <person name="Young N.D."/>
            <person name="Perteguer M.J."/>
        </authorList>
    </citation>
    <scope>NUCLEOTIDE SEQUENCE [LARGE SCALE GENOMIC DNA]</scope>
    <source>
        <strain evidence="9">AL3</strain>
        <tissue evidence="9">Liver</tissue>
    </source>
</reference>
<organism evidence="9 10">
    <name type="scientific">Gnathostoma spinigerum</name>
    <dbReference type="NCBI Taxonomy" id="75299"/>
    <lineage>
        <taxon>Eukaryota</taxon>
        <taxon>Metazoa</taxon>
        <taxon>Ecdysozoa</taxon>
        <taxon>Nematoda</taxon>
        <taxon>Chromadorea</taxon>
        <taxon>Rhabditida</taxon>
        <taxon>Spirurina</taxon>
        <taxon>Gnathostomatomorpha</taxon>
        <taxon>Gnathostomatoidea</taxon>
        <taxon>Gnathostomatidae</taxon>
        <taxon>Gnathostoma</taxon>
    </lineage>
</organism>
<keyword evidence="7" id="KW-0732">Signal</keyword>
<comment type="caution">
    <text evidence="9">The sequence shown here is derived from an EMBL/GenBank/DDBJ whole genome shotgun (WGS) entry which is preliminary data.</text>
</comment>
<feature type="domain" description="Peptidase C19 ubiquitin carboxyl-terminal hydrolase" evidence="8">
    <location>
        <begin position="21"/>
        <end position="156"/>
    </location>
</feature>
<evidence type="ECO:0000256" key="1">
    <source>
        <dbReference type="ARBA" id="ARBA00000707"/>
    </source>
</evidence>
<feature type="chain" id="PRO_5044857881" description="ubiquitinyl hydrolase 1" evidence="7">
    <location>
        <begin position="19"/>
        <end position="165"/>
    </location>
</feature>
<keyword evidence="5" id="KW-0378">Hydrolase</keyword>
<gene>
    <name evidence="9" type="ORF">AB6A40_010612</name>
</gene>
<dbReference type="InterPro" id="IPR044635">
    <property type="entry name" value="UBP14-like"/>
</dbReference>
<dbReference type="Proteomes" id="UP001608902">
    <property type="component" value="Unassembled WGS sequence"/>
</dbReference>
<dbReference type="PANTHER" id="PTHR43982:SF1">
    <property type="entry name" value="UBIQUITIN CARBOXYL-TERMINAL HYDROLASE 14"/>
    <property type="match status" value="1"/>
</dbReference>
<evidence type="ECO:0000256" key="5">
    <source>
        <dbReference type="ARBA" id="ARBA00022801"/>
    </source>
</evidence>
<proteinExistence type="predicted"/>
<keyword evidence="4" id="KW-0833">Ubl conjugation pathway</keyword>
<dbReference type="GO" id="GO:0004843">
    <property type="term" value="F:cysteine-type deubiquitinase activity"/>
    <property type="evidence" value="ECO:0007669"/>
    <property type="project" value="UniProtKB-EC"/>
</dbReference>
<accession>A0ABD6EVD9</accession>
<dbReference type="EC" id="3.4.19.12" evidence="2"/>
<keyword evidence="10" id="KW-1185">Reference proteome</keyword>
<name>A0ABD6EVD9_9BILA</name>
<dbReference type="SUPFAM" id="SSF54001">
    <property type="entry name" value="Cysteine proteinases"/>
    <property type="match status" value="1"/>
</dbReference>
<dbReference type="Pfam" id="PF00443">
    <property type="entry name" value="UCH"/>
    <property type="match status" value="1"/>
</dbReference>
<dbReference type="EMBL" id="JBGFUD010014360">
    <property type="protein sequence ID" value="MFH4983903.1"/>
    <property type="molecule type" value="Genomic_DNA"/>
</dbReference>
<evidence type="ECO:0000256" key="2">
    <source>
        <dbReference type="ARBA" id="ARBA00012759"/>
    </source>
</evidence>
<evidence type="ECO:0000313" key="10">
    <source>
        <dbReference type="Proteomes" id="UP001608902"/>
    </source>
</evidence>
<evidence type="ECO:0000256" key="7">
    <source>
        <dbReference type="SAM" id="SignalP"/>
    </source>
</evidence>
<keyword evidence="6" id="KW-0788">Thiol protease</keyword>
<dbReference type="PANTHER" id="PTHR43982">
    <property type="entry name" value="UBIQUITIN CARBOXYL-TERMINAL HYDROLASE"/>
    <property type="match status" value="1"/>
</dbReference>